<evidence type="ECO:0000259" key="4">
    <source>
        <dbReference type="PROSITE" id="PS51545"/>
    </source>
</evidence>
<dbReference type="Gene3D" id="1.25.40.70">
    <property type="entry name" value="Phosphatidylinositol 3-kinase, accessory domain (PIK)"/>
    <property type="match status" value="2"/>
</dbReference>
<dbReference type="PROSITE" id="PS51545">
    <property type="entry name" value="PIK_HELICAL"/>
    <property type="match status" value="1"/>
</dbReference>
<name>A0A915CWQ4_9BILA</name>
<feature type="domain" description="PI3K/PI4K catalytic" evidence="3">
    <location>
        <begin position="243"/>
        <end position="352"/>
    </location>
</feature>
<dbReference type="GO" id="GO:0000407">
    <property type="term" value="C:phagophore assembly site"/>
    <property type="evidence" value="ECO:0007669"/>
    <property type="project" value="TreeGrafter"/>
</dbReference>
<evidence type="ECO:0000313" key="6">
    <source>
        <dbReference type="WBParaSite" id="jg13467"/>
    </source>
</evidence>
<feature type="domain" description="PIK helical" evidence="4">
    <location>
        <begin position="8"/>
        <end position="179"/>
    </location>
</feature>
<dbReference type="GO" id="GO:0034272">
    <property type="term" value="C:phosphatidylinositol 3-kinase complex, class III, type II"/>
    <property type="evidence" value="ECO:0007669"/>
    <property type="project" value="TreeGrafter"/>
</dbReference>
<dbReference type="Pfam" id="PF00613">
    <property type="entry name" value="PI3Ka"/>
    <property type="match status" value="1"/>
</dbReference>
<dbReference type="FunFam" id="3.30.1010.10:FF:000016">
    <property type="entry name" value="Phosphatidylinositol 3-kinase catalytic subunit type 3"/>
    <property type="match status" value="1"/>
</dbReference>
<dbReference type="SMART" id="SM00145">
    <property type="entry name" value="PI3Ka"/>
    <property type="match status" value="1"/>
</dbReference>
<dbReference type="GO" id="GO:0016303">
    <property type="term" value="F:1-phosphatidylinositol-3-kinase activity"/>
    <property type="evidence" value="ECO:0007669"/>
    <property type="project" value="UniProtKB-ARBA"/>
</dbReference>
<evidence type="ECO:0000256" key="2">
    <source>
        <dbReference type="ARBA" id="ARBA00022777"/>
    </source>
</evidence>
<keyword evidence="2" id="KW-0418">Kinase</keyword>
<dbReference type="InterPro" id="IPR000403">
    <property type="entry name" value="PI3/4_kinase_cat_dom"/>
</dbReference>
<proteinExistence type="predicted"/>
<dbReference type="InterPro" id="IPR011009">
    <property type="entry name" value="Kinase-like_dom_sf"/>
</dbReference>
<dbReference type="GO" id="GO:0005777">
    <property type="term" value="C:peroxisome"/>
    <property type="evidence" value="ECO:0007669"/>
    <property type="project" value="TreeGrafter"/>
</dbReference>
<dbReference type="InterPro" id="IPR042236">
    <property type="entry name" value="PI3K_accessory_sf"/>
</dbReference>
<dbReference type="PANTHER" id="PTHR10048:SF7">
    <property type="entry name" value="PHOSPHATIDYLINOSITOL 3-KINASE CATALYTIC SUBUNIT TYPE 3"/>
    <property type="match status" value="1"/>
</dbReference>
<dbReference type="SUPFAM" id="SSF56112">
    <property type="entry name" value="Protein kinase-like (PK-like)"/>
    <property type="match status" value="1"/>
</dbReference>
<dbReference type="PROSITE" id="PS00915">
    <property type="entry name" value="PI3_4_KINASE_1"/>
    <property type="match status" value="1"/>
</dbReference>
<protein>
    <submittedName>
        <fullName evidence="6">PIK helical domain-containing protein</fullName>
    </submittedName>
</protein>
<dbReference type="Proteomes" id="UP000887574">
    <property type="component" value="Unplaced"/>
</dbReference>
<organism evidence="5 6">
    <name type="scientific">Ditylenchus dipsaci</name>
    <dbReference type="NCBI Taxonomy" id="166011"/>
    <lineage>
        <taxon>Eukaryota</taxon>
        <taxon>Metazoa</taxon>
        <taxon>Ecdysozoa</taxon>
        <taxon>Nematoda</taxon>
        <taxon>Chromadorea</taxon>
        <taxon>Rhabditida</taxon>
        <taxon>Tylenchina</taxon>
        <taxon>Tylenchomorpha</taxon>
        <taxon>Sphaerularioidea</taxon>
        <taxon>Anguinidae</taxon>
        <taxon>Anguininae</taxon>
        <taxon>Ditylenchus</taxon>
    </lineage>
</organism>
<dbReference type="GO" id="GO:0000045">
    <property type="term" value="P:autophagosome assembly"/>
    <property type="evidence" value="ECO:0007669"/>
    <property type="project" value="TreeGrafter"/>
</dbReference>
<dbReference type="InterPro" id="IPR001263">
    <property type="entry name" value="PI3K_accessory_dom"/>
</dbReference>
<dbReference type="AlphaFoldDB" id="A0A915CWQ4"/>
<dbReference type="WBParaSite" id="jg13467">
    <property type="protein sequence ID" value="jg13467"/>
    <property type="gene ID" value="jg13467"/>
</dbReference>
<dbReference type="GO" id="GO:0048015">
    <property type="term" value="P:phosphatidylinositol-mediated signaling"/>
    <property type="evidence" value="ECO:0007669"/>
    <property type="project" value="TreeGrafter"/>
</dbReference>
<dbReference type="Pfam" id="PF00454">
    <property type="entry name" value="PI3_PI4_kinase"/>
    <property type="match status" value="1"/>
</dbReference>
<dbReference type="Gene3D" id="3.30.1010.10">
    <property type="entry name" value="Phosphatidylinositol 3-kinase Catalytic Subunit, Chain A, domain 4"/>
    <property type="match status" value="1"/>
</dbReference>
<dbReference type="InterPro" id="IPR016024">
    <property type="entry name" value="ARM-type_fold"/>
</dbReference>
<dbReference type="GO" id="GO:0034271">
    <property type="term" value="C:phosphatidylinositol 3-kinase complex, class III, type I"/>
    <property type="evidence" value="ECO:0007669"/>
    <property type="project" value="TreeGrafter"/>
</dbReference>
<evidence type="ECO:0000313" key="5">
    <source>
        <dbReference type="Proteomes" id="UP000887574"/>
    </source>
</evidence>
<dbReference type="InterPro" id="IPR018936">
    <property type="entry name" value="PI3/4_kinase_CS"/>
</dbReference>
<dbReference type="InterPro" id="IPR015433">
    <property type="entry name" value="PI3/4_kinase"/>
</dbReference>
<dbReference type="PROSITE" id="PS50290">
    <property type="entry name" value="PI3_4_KINASE_3"/>
    <property type="match status" value="1"/>
</dbReference>
<dbReference type="GO" id="GO:0005768">
    <property type="term" value="C:endosome"/>
    <property type="evidence" value="ECO:0007669"/>
    <property type="project" value="TreeGrafter"/>
</dbReference>
<dbReference type="GO" id="GO:0006897">
    <property type="term" value="P:endocytosis"/>
    <property type="evidence" value="ECO:0007669"/>
    <property type="project" value="TreeGrafter"/>
</dbReference>
<accession>A0A915CWQ4</accession>
<evidence type="ECO:0000256" key="1">
    <source>
        <dbReference type="ARBA" id="ARBA00022679"/>
    </source>
</evidence>
<keyword evidence="5" id="KW-1185">Reference proteome</keyword>
<dbReference type="PANTHER" id="PTHR10048">
    <property type="entry name" value="PHOSPHATIDYLINOSITOL KINASE"/>
    <property type="match status" value="1"/>
</dbReference>
<sequence>MKPAKIKTTPVQWILSTLNFILHRLQRGSYSTDLSEEEKQFMWKFRSCLKSNPRALVKFIRSVHWEAEVEIEEAMKAVMEWESVDTCDALELLGPSFSHPFVRSYAVSQLQNAKPGSILMYLPQLVQALRYEKDVPARSAACKCGNIATFLYWYLKVETEASAQVDRSISVMYEGMMGKLNGALAEGNKRSRRSLLSIERQRKFVDALRLDVLKTKLAESNEFLDLKGLSLPVDPSVLIKNIQVESTLLYASNMMPMRLTFTTMKNQSYTTIFKRGDDLRQDQLVSQMIRLMDSLLKERNLDLRLTTYSVLATGVSEGFVQSSRQLRWRNSKTFKILYDRMAAPPLMLLKQS</sequence>
<keyword evidence="1" id="KW-0808">Transferase</keyword>
<dbReference type="SUPFAM" id="SSF48371">
    <property type="entry name" value="ARM repeat"/>
    <property type="match status" value="1"/>
</dbReference>
<reference evidence="6" key="1">
    <citation type="submission" date="2022-11" db="UniProtKB">
        <authorList>
            <consortium name="WormBaseParasite"/>
        </authorList>
    </citation>
    <scope>IDENTIFICATION</scope>
</reference>
<evidence type="ECO:0000259" key="3">
    <source>
        <dbReference type="PROSITE" id="PS50290"/>
    </source>
</evidence>